<feature type="transmembrane region" description="Helical" evidence="1">
    <location>
        <begin position="118"/>
        <end position="141"/>
    </location>
</feature>
<dbReference type="EMBL" id="JABANE010000039">
    <property type="protein sequence ID" value="NME69309.1"/>
    <property type="molecule type" value="Genomic_DNA"/>
</dbReference>
<dbReference type="Proteomes" id="UP000576082">
    <property type="component" value="Unassembled WGS sequence"/>
</dbReference>
<comment type="caution">
    <text evidence="2">The sequence shown here is derived from an EMBL/GenBank/DDBJ whole genome shotgun (WGS) entry which is preliminary data.</text>
</comment>
<evidence type="ECO:0000313" key="3">
    <source>
        <dbReference type="Proteomes" id="UP000576082"/>
    </source>
</evidence>
<protein>
    <submittedName>
        <fullName evidence="2">Uncharacterized protein</fullName>
    </submittedName>
</protein>
<evidence type="ECO:0000256" key="1">
    <source>
        <dbReference type="SAM" id="Phobius"/>
    </source>
</evidence>
<keyword evidence="1" id="KW-0472">Membrane</keyword>
<name>A0A7X9RVC2_9BACT</name>
<keyword evidence="3" id="KW-1185">Reference proteome</keyword>
<sequence>MKHYFQYAKDRNITTLFFIFLASYLFLNVGHHPFSIPSIVKLSGGFSILNVIPYYNAETAYVYLNAYNETAIAIYNRILIFDFLVLIPVYVSFFSLSLFFLLERLTDLKNSIVQKIALLPFIAGFLNMVEDIIIALLLYTLPEKWNFLAEICGILTSSKSLITVICMLAIFGLYIVLGIKKVQKKRANSYHKAGPTN</sequence>
<organism evidence="2 3">
    <name type="scientific">Flammeovirga aprica JL-4</name>
    <dbReference type="NCBI Taxonomy" id="694437"/>
    <lineage>
        <taxon>Bacteria</taxon>
        <taxon>Pseudomonadati</taxon>
        <taxon>Bacteroidota</taxon>
        <taxon>Cytophagia</taxon>
        <taxon>Cytophagales</taxon>
        <taxon>Flammeovirgaceae</taxon>
        <taxon>Flammeovirga</taxon>
    </lineage>
</organism>
<keyword evidence="1" id="KW-0812">Transmembrane</keyword>
<dbReference type="AlphaFoldDB" id="A0A7X9RVC2"/>
<feature type="transmembrane region" description="Helical" evidence="1">
    <location>
        <begin position="161"/>
        <end position="179"/>
    </location>
</feature>
<accession>A0A7X9RVC2</accession>
<dbReference type="RefSeq" id="WP_169657587.1">
    <property type="nucleotide sequence ID" value="NZ_JABANE010000039.1"/>
</dbReference>
<proteinExistence type="predicted"/>
<feature type="transmembrane region" description="Helical" evidence="1">
    <location>
        <begin position="12"/>
        <end position="30"/>
    </location>
</feature>
<evidence type="ECO:0000313" key="2">
    <source>
        <dbReference type="EMBL" id="NME69309.1"/>
    </source>
</evidence>
<feature type="transmembrane region" description="Helical" evidence="1">
    <location>
        <begin position="78"/>
        <end position="102"/>
    </location>
</feature>
<reference evidence="2 3" key="1">
    <citation type="submission" date="2020-04" db="EMBL/GenBank/DDBJ databases">
        <title>Flammeovirga sp. SR4, a novel species isolated from seawater.</title>
        <authorList>
            <person name="Wang X."/>
        </authorList>
    </citation>
    <scope>NUCLEOTIDE SEQUENCE [LARGE SCALE GENOMIC DNA]</scope>
    <source>
        <strain evidence="2 3">ATCC 23126</strain>
    </source>
</reference>
<gene>
    <name evidence="2" type="ORF">HHU12_15140</name>
</gene>
<keyword evidence="1" id="KW-1133">Transmembrane helix</keyword>